<sequence length="1354" mass="152360">MESDKKAQQKERAALPHRESNTAVVRMVELPTDRRALFLALDTEMLHDDETVELAFRALPPCERSLVQLLLYLTYCCKGQVLQLTLEDPDFSSMSAPVREDFAHGRLFCFVLDMNGGDSPGISSFVAAGRESGKRRGREDGDPAECVYGGGLLRFVEADASVFRSPGASGDEHSDTSVDSEPDEGDDGDEEPHDWTAIDYELGEEAYNAFMRLQLVRQKAVSLNNAMIVMRDPKGELNPAFEWLDIRSDTLNPDKIDRKKVKELQGSMYVPACQGGKQTTALPEAITGLTLKSLAEAIGRITDTESRDQGKELFERLVSRLAEDNWRRHKVVQRYSSSIPNDARFLEEVRAFTRALAGGTAPQVCVGRLLVFRYSIERLIDRDKPDAFLNSMLHRHMPVTKPRISRALREIRANRRTRHLARLLTGGRCHCPCPRPGPAVDQDRRGRRCREDCQTAYACFYNVCEQHPFSVSRCDYNHYFAHLYPHLGKLERLSKDMKTKYGGHRHFESIANMVFDILAKRRSSHADALYAGLRDLMGEGMLNSRLSLGRALPDIHEELCLEFPAEDYYDDYAEDPRSLNPVKVYDHALVRYMFSDSLQVGRLFQASTTFNYVVTNTAPRYTIERIMLFNVTGPGEGKSYANNVLNCQFRQVKGCIETLTSFTPQAFKYKQQRKACVVMIDDAHITHEKNLKALDKESSVIPNTFKNLLDTSVLESDVVGKDACSGKVDTVRYHAVHNCGFVWNTNTLGFVSDAWADRCVIMESEFSAHVTRTRSSKQLQDTVEKRSMDKVAAVCLYRQNLVQSATMIAESEIMQFDRRFDAARDACVEAMYASHVVCAGALSRRVSFCINQLVFAEAMKLACHFVFDVWVPPWTEVPDEGSFPDLRGFWTQLNRNRLRALDRLSFGQICLETNAAFKLCAAACLPDICPRVLDAQGRFACKALGRLLCQVREKGLKTAVKDGQMCISGVDSLSFSGPEFRGGNDAAHEMLQLCSNCTFPERGGTGPRSRRLCSYKCAPSQNTQQGRRGHARPKKVSSVTLSLEAVYDMLALYAPEAHRGFWDQLGEAMMDAYDNETVEKTNAFGTAQADGDEEMDRSARLVFSLDFGDDPVRSLILEATAGVDPLNELSFNKCAIGGQLFRCTAPLYYGGLVARAFRLRGDDPPRGSLDPLHERESERGPADTFHGPRLSVYSPEYSGLPVKNLSSFCATRTVYHQERILLREEDGTRRPVVELEPDWEWLEACEVFNRLHGHDAFTVESLKRDYAVAMTVVKGEDASRAPMRSRRLARAVSVLRKADGRAALEMRTWPSTQSRAGETRHEVRTSGLRGMGRSRKRLTSRSVCSESLDKRRRR</sequence>
<feature type="region of interest" description="Disordered" evidence="1">
    <location>
        <begin position="1311"/>
        <end position="1354"/>
    </location>
</feature>
<proteinExistence type="predicted"/>
<gene>
    <name evidence="2" type="primary">ORF10</name>
</gene>
<feature type="compositionally biased region" description="Basic and acidic residues" evidence="1">
    <location>
        <begin position="1165"/>
        <end position="1181"/>
    </location>
</feature>
<evidence type="ECO:0000256" key="1">
    <source>
        <dbReference type="SAM" id="MobiDB-lite"/>
    </source>
</evidence>
<protein>
    <submittedName>
        <fullName evidence="2">Uncharacterized protein</fullName>
    </submittedName>
</protein>
<accession>A0A286P9Q9</accession>
<name>A0A286P9Q9_ORYLA</name>
<feature type="region of interest" description="Disordered" evidence="1">
    <location>
        <begin position="1165"/>
        <end position="1185"/>
    </location>
</feature>
<reference evidence="2" key="1">
    <citation type="journal article" date="2017" name="Nat. Commun.">
        <title>Complete fusion of a transposon and herpesvirus created the Teratorn mobile element in medaka fish.</title>
        <authorList>
            <person name="Inoue Y."/>
            <person name="Saga T."/>
            <person name="Aikawa T."/>
            <person name="Kumagai M."/>
            <person name="Shimada A."/>
            <person name="Kawaguchi Y."/>
            <person name="Naruse K."/>
            <person name="Morishita S."/>
            <person name="Koga A."/>
            <person name="Takeda H."/>
        </authorList>
    </citation>
    <scope>NUCLEOTIDE SEQUENCE</scope>
</reference>
<evidence type="ECO:0000313" key="2">
    <source>
        <dbReference type="EMBL" id="BBA49170.1"/>
    </source>
</evidence>
<organism evidence="2">
    <name type="scientific">Oryzias latipes</name>
    <name type="common">Japanese rice fish</name>
    <name type="synonym">Japanese killifish</name>
    <dbReference type="NCBI Taxonomy" id="8090"/>
    <lineage>
        <taxon>Eukaryota</taxon>
        <taxon>Metazoa</taxon>
        <taxon>Chordata</taxon>
        <taxon>Craniata</taxon>
        <taxon>Vertebrata</taxon>
        <taxon>Euteleostomi</taxon>
        <taxon>Actinopterygii</taxon>
        <taxon>Neopterygii</taxon>
        <taxon>Teleostei</taxon>
        <taxon>Neoteleostei</taxon>
        <taxon>Acanthomorphata</taxon>
        <taxon>Ovalentaria</taxon>
        <taxon>Atherinomorphae</taxon>
        <taxon>Beloniformes</taxon>
        <taxon>Adrianichthyidae</taxon>
        <taxon>Oryziinae</taxon>
        <taxon>Oryzias</taxon>
    </lineage>
</organism>
<feature type="compositionally biased region" description="Acidic residues" evidence="1">
    <location>
        <begin position="178"/>
        <end position="192"/>
    </location>
</feature>
<feature type="region of interest" description="Disordered" evidence="1">
    <location>
        <begin position="165"/>
        <end position="194"/>
    </location>
</feature>
<dbReference type="EMBL" id="LC199500">
    <property type="protein sequence ID" value="BBA49170.1"/>
    <property type="molecule type" value="Genomic_DNA"/>
</dbReference>